<keyword evidence="5" id="KW-0967">Endosome</keyword>
<evidence type="ECO:0000313" key="14">
    <source>
        <dbReference type="Proteomes" id="UP001596306"/>
    </source>
</evidence>
<proteinExistence type="inferred from homology"/>
<dbReference type="InterPro" id="IPR058533">
    <property type="entry name" value="Cation_efflux_TM"/>
</dbReference>
<dbReference type="PANTHER" id="PTHR31937:SF2">
    <property type="entry name" value="TRANSMEMBRANE PROTEIN 163"/>
    <property type="match status" value="1"/>
</dbReference>
<evidence type="ECO:0000256" key="3">
    <source>
        <dbReference type="ARBA" id="ARBA00008731"/>
    </source>
</evidence>
<protein>
    <submittedName>
        <fullName evidence="13">Cation transporter</fullName>
    </submittedName>
</protein>
<keyword evidence="14" id="KW-1185">Reference proteome</keyword>
<evidence type="ECO:0000256" key="9">
    <source>
        <dbReference type="ARBA" id="ARBA00023136"/>
    </source>
</evidence>
<feature type="domain" description="Cation efflux protein transmembrane" evidence="12">
    <location>
        <begin position="34"/>
        <end position="206"/>
    </location>
</feature>
<evidence type="ECO:0000259" key="12">
    <source>
        <dbReference type="Pfam" id="PF01545"/>
    </source>
</evidence>
<comment type="subcellular location">
    <subcellularLocation>
        <location evidence="2">Cytoplasmic vesicle</location>
        <location evidence="2">Secretory vesicle</location>
        <location evidence="2">Synaptic vesicle membrane</location>
        <topology evidence="2">Multi-pass membrane protein</topology>
    </subcellularLocation>
    <subcellularLocation>
        <location evidence="1">Early endosome membrane</location>
    </subcellularLocation>
</comment>
<dbReference type="InterPro" id="IPR026765">
    <property type="entry name" value="Tmem163"/>
</dbReference>
<keyword evidence="9 11" id="KW-0472">Membrane</keyword>
<dbReference type="EMBL" id="JBHSTP010000003">
    <property type="protein sequence ID" value="MFC6356992.1"/>
    <property type="molecule type" value="Genomic_DNA"/>
</dbReference>
<feature type="transmembrane region" description="Helical" evidence="11">
    <location>
        <begin position="91"/>
        <end position="112"/>
    </location>
</feature>
<evidence type="ECO:0000256" key="7">
    <source>
        <dbReference type="ARBA" id="ARBA00022989"/>
    </source>
</evidence>
<dbReference type="SUPFAM" id="SSF161111">
    <property type="entry name" value="Cation efflux protein transmembrane domain-like"/>
    <property type="match status" value="1"/>
</dbReference>
<name>A0ABW1VJE0_9MICO</name>
<feature type="transmembrane region" description="Helical" evidence="11">
    <location>
        <begin position="124"/>
        <end position="143"/>
    </location>
</feature>
<comment type="caution">
    <text evidence="13">The sequence shown here is derived from an EMBL/GenBank/DDBJ whole genome shotgun (WGS) entry which is preliminary data.</text>
</comment>
<feature type="transmembrane region" description="Helical" evidence="11">
    <location>
        <begin position="163"/>
        <end position="179"/>
    </location>
</feature>
<evidence type="ECO:0000313" key="13">
    <source>
        <dbReference type="EMBL" id="MFC6356992.1"/>
    </source>
</evidence>
<feature type="transmembrane region" description="Helical" evidence="11">
    <location>
        <begin position="30"/>
        <end position="52"/>
    </location>
</feature>
<dbReference type="Proteomes" id="UP001596306">
    <property type="component" value="Unassembled WGS sequence"/>
</dbReference>
<evidence type="ECO:0000256" key="4">
    <source>
        <dbReference type="ARBA" id="ARBA00022692"/>
    </source>
</evidence>
<reference evidence="14" key="1">
    <citation type="journal article" date="2019" name="Int. J. Syst. Evol. Microbiol.">
        <title>The Global Catalogue of Microorganisms (GCM) 10K type strain sequencing project: providing services to taxonomists for standard genome sequencing and annotation.</title>
        <authorList>
            <consortium name="The Broad Institute Genomics Platform"/>
            <consortium name="The Broad Institute Genome Sequencing Center for Infectious Disease"/>
            <person name="Wu L."/>
            <person name="Ma J."/>
        </authorList>
    </citation>
    <scope>NUCLEOTIDE SEQUENCE [LARGE SCALE GENOMIC DNA]</scope>
    <source>
        <strain evidence="14">CCUG 43304</strain>
    </source>
</reference>
<evidence type="ECO:0000256" key="11">
    <source>
        <dbReference type="SAM" id="Phobius"/>
    </source>
</evidence>
<dbReference type="Pfam" id="PF01545">
    <property type="entry name" value="Cation_efflux"/>
    <property type="match status" value="1"/>
</dbReference>
<gene>
    <name evidence="13" type="ORF">ACFQB0_12830</name>
</gene>
<dbReference type="PANTHER" id="PTHR31937">
    <property type="entry name" value="TRANSMEMBRANE PROTEIN 163"/>
    <property type="match status" value="1"/>
</dbReference>
<evidence type="ECO:0000256" key="6">
    <source>
        <dbReference type="ARBA" id="ARBA00022833"/>
    </source>
</evidence>
<dbReference type="Gene3D" id="1.20.1510.10">
    <property type="entry name" value="Cation efflux protein transmembrane domain"/>
    <property type="match status" value="1"/>
</dbReference>
<accession>A0ABW1VJE0</accession>
<keyword evidence="4 11" id="KW-0812">Transmembrane</keyword>
<keyword evidence="6" id="KW-0862">Zinc</keyword>
<evidence type="ECO:0000256" key="2">
    <source>
        <dbReference type="ARBA" id="ARBA00004644"/>
    </source>
</evidence>
<keyword evidence="8" id="KW-0770">Synapse</keyword>
<evidence type="ECO:0000256" key="10">
    <source>
        <dbReference type="ARBA" id="ARBA00023329"/>
    </source>
</evidence>
<organism evidence="13 14">
    <name type="scientific">Luethyella okanaganae</name>
    <dbReference type="NCBI Taxonomy" id="69372"/>
    <lineage>
        <taxon>Bacteria</taxon>
        <taxon>Bacillati</taxon>
        <taxon>Actinomycetota</taxon>
        <taxon>Actinomycetes</taxon>
        <taxon>Micrococcales</taxon>
        <taxon>Microbacteriaceae</taxon>
        <taxon>Luethyella</taxon>
    </lineage>
</organism>
<sequence>MDRPTDTPTQPPASVLTTERRTQLHRRVRWIVSITIAYNLIEAVVAIAAGGAASSSALIGFGLDSLIEVASAVAVAWQFSRTDPERYEQATLRAISLAFFALAAYLAANAALTLSGALTPEHSPIGIALTALSVVIMPLLSWFERHTGRELGSATVVADSKQTLLCGYLSVAVLLGLLLNSLFGWAFADAVAALVIAVFAVREGVEAWRGDSCATPAGILLEDDEREHAHHGQH</sequence>
<keyword evidence="7 11" id="KW-1133">Transmembrane helix</keyword>
<feature type="transmembrane region" description="Helical" evidence="11">
    <location>
        <begin position="58"/>
        <end position="79"/>
    </location>
</feature>
<comment type="similarity">
    <text evidence="3">Belongs to the TMEM163 family.</text>
</comment>
<evidence type="ECO:0000256" key="8">
    <source>
        <dbReference type="ARBA" id="ARBA00023018"/>
    </source>
</evidence>
<evidence type="ECO:0000256" key="1">
    <source>
        <dbReference type="ARBA" id="ARBA00004146"/>
    </source>
</evidence>
<dbReference type="InterPro" id="IPR027469">
    <property type="entry name" value="Cation_efflux_TMD_sf"/>
</dbReference>
<keyword evidence="10" id="KW-0968">Cytoplasmic vesicle</keyword>
<evidence type="ECO:0000256" key="5">
    <source>
        <dbReference type="ARBA" id="ARBA00022753"/>
    </source>
</evidence>